<dbReference type="EMBL" id="AMSI01000014">
    <property type="protein sequence ID" value="EKF40842.1"/>
    <property type="molecule type" value="Genomic_DNA"/>
</dbReference>
<sequence length="75" mass="8525">MSVRAKFKLVRREEGSEGFSLKFEPVTSGSPENDQFFKYTPWGELKLGTINAEAAREFTVGDEYYLDFTPAPRPS</sequence>
<dbReference type="RefSeq" id="WP_009451834.1">
    <property type="nucleotide sequence ID" value="NZ_AMSI01000014.1"/>
</dbReference>
<dbReference type="PATRIC" id="fig|1231190.3.peg.3751"/>
<organism evidence="1 2">
    <name type="scientific">Nitratireductor indicus C115</name>
    <dbReference type="NCBI Taxonomy" id="1231190"/>
    <lineage>
        <taxon>Bacteria</taxon>
        <taxon>Pseudomonadati</taxon>
        <taxon>Pseudomonadota</taxon>
        <taxon>Alphaproteobacteria</taxon>
        <taxon>Hyphomicrobiales</taxon>
        <taxon>Phyllobacteriaceae</taxon>
        <taxon>Nitratireductor</taxon>
    </lineage>
</organism>
<name>K2PI55_9HYPH</name>
<dbReference type="Proteomes" id="UP000007374">
    <property type="component" value="Unassembled WGS sequence"/>
</dbReference>
<evidence type="ECO:0000313" key="1">
    <source>
        <dbReference type="EMBL" id="EKF40842.1"/>
    </source>
</evidence>
<reference evidence="1 2" key="1">
    <citation type="journal article" date="2012" name="J. Bacteriol.">
        <title>Genome Sequence of Nitratireductor indicus Type Strain C115.</title>
        <authorList>
            <person name="Lai Q."/>
            <person name="Li G."/>
            <person name="Yu Z."/>
            <person name="Shao Z."/>
        </authorList>
    </citation>
    <scope>NUCLEOTIDE SEQUENCE [LARGE SCALE GENOMIC DNA]</scope>
    <source>
        <strain evidence="1 2">C115</strain>
    </source>
</reference>
<evidence type="ECO:0000313" key="2">
    <source>
        <dbReference type="Proteomes" id="UP000007374"/>
    </source>
</evidence>
<dbReference type="AlphaFoldDB" id="K2PI55"/>
<dbReference type="OrthoDB" id="9134808at2"/>
<keyword evidence="2" id="KW-1185">Reference proteome</keyword>
<accession>K2PI55</accession>
<proteinExistence type="predicted"/>
<comment type="caution">
    <text evidence="1">The sequence shown here is derived from an EMBL/GenBank/DDBJ whole genome shotgun (WGS) entry which is preliminary data.</text>
</comment>
<protein>
    <submittedName>
        <fullName evidence="1">Uncharacterized protein</fullName>
    </submittedName>
</protein>
<gene>
    <name evidence="1" type="ORF">NA8A_18162</name>
</gene>